<name>A0AB38FX01_9ENTR</name>
<dbReference type="EMBL" id="UAVL01000017">
    <property type="protein sequence ID" value="SQA63817.1"/>
    <property type="molecule type" value="Genomic_DNA"/>
</dbReference>
<dbReference type="AlphaFoldDB" id="A0AB38FX01"/>
<keyword evidence="2" id="KW-0238">DNA-binding</keyword>
<evidence type="ECO:0000256" key="3">
    <source>
        <dbReference type="ARBA" id="ARBA00023163"/>
    </source>
</evidence>
<dbReference type="PANTHER" id="PTHR44688">
    <property type="entry name" value="DNA-BINDING TRANSCRIPTIONAL ACTIVATOR DEVR_DOSR"/>
    <property type="match status" value="1"/>
</dbReference>
<dbReference type="PANTHER" id="PTHR44688:SF16">
    <property type="entry name" value="DNA-BINDING TRANSCRIPTIONAL ACTIVATOR DEVR_DOSR"/>
    <property type="match status" value="1"/>
</dbReference>
<dbReference type="InterPro" id="IPR000792">
    <property type="entry name" value="Tscrpt_reg_LuxR_C"/>
</dbReference>
<dbReference type="PROSITE" id="PS00622">
    <property type="entry name" value="HTH_LUXR_1"/>
    <property type="match status" value="1"/>
</dbReference>
<keyword evidence="1" id="KW-0805">Transcription regulation</keyword>
<gene>
    <name evidence="5" type="ORF">NCTC11967_02897</name>
</gene>
<dbReference type="SUPFAM" id="SSF46894">
    <property type="entry name" value="C-terminal effector domain of the bipartite response regulators"/>
    <property type="match status" value="1"/>
</dbReference>
<evidence type="ECO:0000259" key="4">
    <source>
        <dbReference type="PROSITE" id="PS50043"/>
    </source>
</evidence>
<evidence type="ECO:0000256" key="2">
    <source>
        <dbReference type="ARBA" id="ARBA00023125"/>
    </source>
</evidence>
<dbReference type="RefSeq" id="WP_157248457.1">
    <property type="nucleotide sequence ID" value="NZ_CABKQJ010000016.1"/>
</dbReference>
<evidence type="ECO:0000256" key="1">
    <source>
        <dbReference type="ARBA" id="ARBA00023015"/>
    </source>
</evidence>
<dbReference type="PROSITE" id="PS50043">
    <property type="entry name" value="HTH_LUXR_2"/>
    <property type="match status" value="1"/>
</dbReference>
<dbReference type="GO" id="GO:0003677">
    <property type="term" value="F:DNA binding"/>
    <property type="evidence" value="ECO:0007669"/>
    <property type="project" value="UniProtKB-KW"/>
</dbReference>
<comment type="caution">
    <text evidence="5">The sequence shown here is derived from an EMBL/GenBank/DDBJ whole genome shotgun (WGS) entry which is preliminary data.</text>
</comment>
<dbReference type="SMART" id="SM00421">
    <property type="entry name" value="HTH_LUXR"/>
    <property type="match status" value="1"/>
</dbReference>
<evidence type="ECO:0000313" key="5">
    <source>
        <dbReference type="EMBL" id="SQA63817.1"/>
    </source>
</evidence>
<dbReference type="Gene3D" id="1.10.10.10">
    <property type="entry name" value="Winged helix-like DNA-binding domain superfamily/Winged helix DNA-binding domain"/>
    <property type="match status" value="1"/>
</dbReference>
<proteinExistence type="predicted"/>
<dbReference type="PRINTS" id="PR00038">
    <property type="entry name" value="HTHLUXR"/>
</dbReference>
<dbReference type="Pfam" id="PF00196">
    <property type="entry name" value="GerE"/>
    <property type="match status" value="1"/>
</dbReference>
<evidence type="ECO:0000313" key="6">
    <source>
        <dbReference type="Proteomes" id="UP000251313"/>
    </source>
</evidence>
<organism evidence="5 6">
    <name type="scientific">Yokenella regensburgei</name>
    <dbReference type="NCBI Taxonomy" id="158877"/>
    <lineage>
        <taxon>Bacteria</taxon>
        <taxon>Pseudomonadati</taxon>
        <taxon>Pseudomonadota</taxon>
        <taxon>Gammaproteobacteria</taxon>
        <taxon>Enterobacterales</taxon>
        <taxon>Enterobacteriaceae</taxon>
        <taxon>Yokenella</taxon>
    </lineage>
</organism>
<dbReference type="CDD" id="cd06170">
    <property type="entry name" value="LuxR_C_like"/>
    <property type="match status" value="1"/>
</dbReference>
<protein>
    <submittedName>
        <fullName evidence="5">Response regulator FixJ</fullName>
    </submittedName>
</protein>
<feature type="domain" description="HTH luxR-type" evidence="4">
    <location>
        <begin position="114"/>
        <end position="179"/>
    </location>
</feature>
<reference evidence="5 6" key="1">
    <citation type="submission" date="2018-06" db="EMBL/GenBank/DDBJ databases">
        <authorList>
            <consortium name="Pathogen Informatics"/>
            <person name="Doyle S."/>
        </authorList>
    </citation>
    <scope>NUCLEOTIDE SEQUENCE [LARGE SCALE GENOMIC DNA]</scope>
    <source>
        <strain evidence="5 6">NCTC11967</strain>
    </source>
</reference>
<dbReference type="InterPro" id="IPR036388">
    <property type="entry name" value="WH-like_DNA-bd_sf"/>
</dbReference>
<sequence>MKSTFIISDDIYLRAGVSALVQDAGFTAQYVSVDTPGFMDAVSEDDVVIFYLNHTTAACFEAAAALHKRCRLMLLLDTLKLKYLCEASLMVSARAPYPEMLSALMRLTSRQPIKHPQRIALSAKETFILRETMNGRKVNAIASALNLSPKTVYTHRANLFNKLGGSSVNALFSLKNMIPQEALI</sequence>
<keyword evidence="3" id="KW-0804">Transcription</keyword>
<dbReference type="InterPro" id="IPR016032">
    <property type="entry name" value="Sig_transdc_resp-reg_C-effctor"/>
</dbReference>
<dbReference type="GO" id="GO:0006355">
    <property type="term" value="P:regulation of DNA-templated transcription"/>
    <property type="evidence" value="ECO:0007669"/>
    <property type="project" value="InterPro"/>
</dbReference>
<accession>A0AB38FX01</accession>
<dbReference type="Proteomes" id="UP000251313">
    <property type="component" value="Unassembled WGS sequence"/>
</dbReference>